<dbReference type="EMBL" id="CP002541">
    <property type="protein sequence ID" value="ADY12392.1"/>
    <property type="molecule type" value="Genomic_DNA"/>
</dbReference>
<dbReference type="HOGENOM" id="CLU_1495270_0_0_12"/>
<protein>
    <recommendedName>
        <fullName evidence="4">Outer membrane protein beta-barrel domain-containing protein</fullName>
    </recommendedName>
</protein>
<dbReference type="SUPFAM" id="SSF56925">
    <property type="entry name" value="OMPA-like"/>
    <property type="match status" value="1"/>
</dbReference>
<evidence type="ECO:0000313" key="3">
    <source>
        <dbReference type="Proteomes" id="UP000008466"/>
    </source>
</evidence>
<gene>
    <name evidence="2" type="ordered locus">SpiBuddy_0559</name>
</gene>
<accession>F0RUN0</accession>
<feature type="signal peptide" evidence="1">
    <location>
        <begin position="1"/>
        <end position="22"/>
    </location>
</feature>
<organism evidence="2 3">
    <name type="scientific">Sphaerochaeta globosa (strain ATCC BAA-1886 / DSM 22777 / Buddy)</name>
    <name type="common">Spirochaeta sp. (strain Buddy)</name>
    <dbReference type="NCBI Taxonomy" id="158189"/>
    <lineage>
        <taxon>Bacteria</taxon>
        <taxon>Pseudomonadati</taxon>
        <taxon>Spirochaetota</taxon>
        <taxon>Spirochaetia</taxon>
        <taxon>Spirochaetales</taxon>
        <taxon>Sphaerochaetaceae</taxon>
        <taxon>Sphaerochaeta</taxon>
    </lineage>
</organism>
<dbReference type="Proteomes" id="UP000008466">
    <property type="component" value="Chromosome"/>
</dbReference>
<evidence type="ECO:0008006" key="4">
    <source>
        <dbReference type="Google" id="ProtNLM"/>
    </source>
</evidence>
<feature type="chain" id="PRO_5003255601" description="Outer membrane protein beta-barrel domain-containing protein" evidence="1">
    <location>
        <begin position="23"/>
        <end position="180"/>
    </location>
</feature>
<dbReference type="RefSeq" id="WP_013606245.1">
    <property type="nucleotide sequence ID" value="NC_015152.1"/>
</dbReference>
<reference evidence="3" key="1">
    <citation type="submission" date="2011-02" db="EMBL/GenBank/DDBJ databases">
        <title>Complete sequence of Spirochaeta sp. Buddy.</title>
        <authorList>
            <person name="Lucas S."/>
            <person name="Copeland A."/>
            <person name="Lapidus A."/>
            <person name="Cheng J.-F."/>
            <person name="Goodwin L."/>
            <person name="Pitluck S."/>
            <person name="Zeytun A."/>
            <person name="Detter J.C."/>
            <person name="Han C."/>
            <person name="Tapia R."/>
            <person name="Land M."/>
            <person name="Hauser L."/>
            <person name="Kyrpides N."/>
            <person name="Ivanova N."/>
            <person name="Mikhailova N."/>
            <person name="Pagani I."/>
            <person name="Ritalahti K.M."/>
            <person name="Loeffler F.E."/>
            <person name="Woyke T."/>
        </authorList>
    </citation>
    <scope>NUCLEOTIDE SEQUENCE [LARGE SCALE GENOMIC DNA]</scope>
    <source>
        <strain evidence="3">ATCC BAA-1886 / DSM 22777 / Buddy</strain>
    </source>
</reference>
<dbReference type="KEGG" id="sbu:SpiBuddy_0559"/>
<dbReference type="STRING" id="158189.SpiBuddy_0559"/>
<dbReference type="AlphaFoldDB" id="F0RUN0"/>
<keyword evidence="1" id="KW-0732">Signal</keyword>
<evidence type="ECO:0000256" key="1">
    <source>
        <dbReference type="SAM" id="SignalP"/>
    </source>
</evidence>
<keyword evidence="3" id="KW-1185">Reference proteome</keyword>
<dbReference type="InterPro" id="IPR011250">
    <property type="entry name" value="OMP/PagP_B-barrel"/>
</dbReference>
<proteinExistence type="predicted"/>
<name>F0RUN0_SPHGB</name>
<dbReference type="OrthoDB" id="9956450at2"/>
<sequence length="180" mass="19857">MIRKRGSLTALVLLVTVLSLSAENMVFDQYDQALGVQVGRLAGIGAGYQKWYPNVGFQIAGGFFFHPTMELGRDRFAYNIGFEVQLPLMSHIINSFLAGRVYMVAGLHHRMYQEAEGDEPNGYTAGPIVTQFGAGGGIGVETVLFEHFALGTEFVYLGLYSLDGSLDVEMTPQVSIRYRF</sequence>
<evidence type="ECO:0000313" key="2">
    <source>
        <dbReference type="EMBL" id="ADY12392.1"/>
    </source>
</evidence>